<dbReference type="AlphaFoldDB" id="A0A2P2PLW2"/>
<name>A0A2P2PLW2_RHIMU</name>
<protein>
    <submittedName>
        <fullName evidence="1">Retrovirus-related Pol polyprotein from transposon TNT 1-94</fullName>
    </submittedName>
</protein>
<accession>A0A2P2PLW2</accession>
<dbReference type="EMBL" id="GGEC01075240">
    <property type="protein sequence ID" value="MBX55724.1"/>
    <property type="molecule type" value="Transcribed_RNA"/>
</dbReference>
<proteinExistence type="predicted"/>
<reference evidence="1" key="1">
    <citation type="submission" date="2018-02" db="EMBL/GenBank/DDBJ databases">
        <title>Rhizophora mucronata_Transcriptome.</title>
        <authorList>
            <person name="Meera S.P."/>
            <person name="Sreeshan A."/>
            <person name="Augustine A."/>
        </authorList>
    </citation>
    <scope>NUCLEOTIDE SEQUENCE</scope>
    <source>
        <tissue evidence="1">Leaf</tissue>
    </source>
</reference>
<organism evidence="1">
    <name type="scientific">Rhizophora mucronata</name>
    <name type="common">Asiatic mangrove</name>
    <dbReference type="NCBI Taxonomy" id="61149"/>
    <lineage>
        <taxon>Eukaryota</taxon>
        <taxon>Viridiplantae</taxon>
        <taxon>Streptophyta</taxon>
        <taxon>Embryophyta</taxon>
        <taxon>Tracheophyta</taxon>
        <taxon>Spermatophyta</taxon>
        <taxon>Magnoliopsida</taxon>
        <taxon>eudicotyledons</taxon>
        <taxon>Gunneridae</taxon>
        <taxon>Pentapetalae</taxon>
        <taxon>rosids</taxon>
        <taxon>fabids</taxon>
        <taxon>Malpighiales</taxon>
        <taxon>Rhizophoraceae</taxon>
        <taxon>Rhizophora</taxon>
    </lineage>
</organism>
<sequence>MDKGRYQRSVGELIYLSLTRPDIVFVISVVSQFMHSLTQIFKCHESNSYISKKNTWARAHVLKE</sequence>
<evidence type="ECO:0000313" key="1">
    <source>
        <dbReference type="EMBL" id="MBX55724.1"/>
    </source>
</evidence>